<dbReference type="Proteomes" id="UP000325295">
    <property type="component" value="Chromosome"/>
</dbReference>
<dbReference type="KEGG" id="lnn:F0161_09090"/>
<evidence type="ECO:0000256" key="4">
    <source>
        <dbReference type="ARBA" id="ARBA00022989"/>
    </source>
</evidence>
<name>A0A5P1X520_9LACO</name>
<dbReference type="EMBL" id="CP043939">
    <property type="protein sequence ID" value="QER67984.1"/>
    <property type="molecule type" value="Genomic_DNA"/>
</dbReference>
<evidence type="ECO:0000256" key="5">
    <source>
        <dbReference type="ARBA" id="ARBA00023136"/>
    </source>
</evidence>
<dbReference type="InterPro" id="IPR052027">
    <property type="entry name" value="PspC"/>
</dbReference>
<protein>
    <submittedName>
        <fullName evidence="9">PspC domain-containing protein</fullName>
    </submittedName>
</protein>
<feature type="compositionally biased region" description="Basic and acidic residues" evidence="6">
    <location>
        <begin position="87"/>
        <end position="107"/>
    </location>
</feature>
<dbReference type="PANTHER" id="PTHR33885">
    <property type="entry name" value="PHAGE SHOCK PROTEIN C"/>
    <property type="match status" value="1"/>
</dbReference>
<dbReference type="OrthoDB" id="9815286at2"/>
<evidence type="ECO:0000313" key="9">
    <source>
        <dbReference type="EMBL" id="QER67984.1"/>
    </source>
</evidence>
<keyword evidence="4 7" id="KW-1133">Transmembrane helix</keyword>
<dbReference type="GO" id="GO:0005886">
    <property type="term" value="C:plasma membrane"/>
    <property type="evidence" value="ECO:0007669"/>
    <property type="project" value="UniProtKB-SubCell"/>
</dbReference>
<feature type="transmembrane region" description="Helical" evidence="7">
    <location>
        <begin position="38"/>
        <end position="63"/>
    </location>
</feature>
<evidence type="ECO:0000313" key="10">
    <source>
        <dbReference type="Proteomes" id="UP000325295"/>
    </source>
</evidence>
<proteinExistence type="predicted"/>
<dbReference type="PANTHER" id="PTHR33885:SF3">
    <property type="entry name" value="PHAGE SHOCK PROTEIN C"/>
    <property type="match status" value="1"/>
</dbReference>
<keyword evidence="5 7" id="KW-0472">Membrane</keyword>
<evidence type="ECO:0000256" key="3">
    <source>
        <dbReference type="ARBA" id="ARBA00022692"/>
    </source>
</evidence>
<keyword evidence="2" id="KW-1003">Cell membrane</keyword>
<evidence type="ECO:0000259" key="8">
    <source>
        <dbReference type="Pfam" id="PF04024"/>
    </source>
</evidence>
<accession>A0A5P1X520</accession>
<dbReference type="InterPro" id="IPR007168">
    <property type="entry name" value="Phageshock_PspC_N"/>
</dbReference>
<reference evidence="9 10" key="1">
    <citation type="submission" date="2019-09" db="EMBL/GenBank/DDBJ databases">
        <title>Complete Genome Sequence of Lactobacillus nenjiangensis SH-Y15, isolated from sauerkraut.</title>
        <authorList>
            <person name="Yang H."/>
        </authorList>
    </citation>
    <scope>NUCLEOTIDE SEQUENCE [LARGE SCALE GENOMIC DNA]</scope>
    <source>
        <strain evidence="9 10">SH-Y15</strain>
    </source>
</reference>
<feature type="region of interest" description="Disordered" evidence="6">
    <location>
        <begin position="82"/>
        <end position="107"/>
    </location>
</feature>
<keyword evidence="3 7" id="KW-0812">Transmembrane</keyword>
<feature type="domain" description="Phage shock protein PspC N-terminal" evidence="8">
    <location>
        <begin position="7"/>
        <end position="65"/>
    </location>
</feature>
<dbReference type="RefSeq" id="WP_150204371.1">
    <property type="nucleotide sequence ID" value="NZ_CP043939.1"/>
</dbReference>
<evidence type="ECO:0000256" key="1">
    <source>
        <dbReference type="ARBA" id="ARBA00004162"/>
    </source>
</evidence>
<keyword evidence="10" id="KW-1185">Reference proteome</keyword>
<evidence type="ECO:0000256" key="2">
    <source>
        <dbReference type="ARBA" id="ARBA00022475"/>
    </source>
</evidence>
<dbReference type="AlphaFoldDB" id="A0A5P1X520"/>
<evidence type="ECO:0000256" key="7">
    <source>
        <dbReference type="SAM" id="Phobius"/>
    </source>
</evidence>
<dbReference type="Pfam" id="PF04024">
    <property type="entry name" value="PspC"/>
    <property type="match status" value="1"/>
</dbReference>
<organism evidence="9 10">
    <name type="scientific">Paucilactobacillus nenjiangensis</name>
    <dbReference type="NCBI Taxonomy" id="1296540"/>
    <lineage>
        <taxon>Bacteria</taxon>
        <taxon>Bacillati</taxon>
        <taxon>Bacillota</taxon>
        <taxon>Bacilli</taxon>
        <taxon>Lactobacillales</taxon>
        <taxon>Lactobacillaceae</taxon>
        <taxon>Paucilactobacillus</taxon>
    </lineage>
</organism>
<gene>
    <name evidence="9" type="ORF">F0161_09090</name>
</gene>
<evidence type="ECO:0000256" key="6">
    <source>
        <dbReference type="SAM" id="MobiDB-lite"/>
    </source>
</evidence>
<sequence length="107" mass="11899">MKSKSKRRLTKSASNRVLTGSIGGFGEFIGINANYLRVGFIILTALTHFIPGILIYILLIVIMPADPNKPDFSALFSNFGFNTGNKTETKSKTDRKVIHDVDEHDEK</sequence>
<comment type="subcellular location">
    <subcellularLocation>
        <location evidence="1">Cell membrane</location>
        <topology evidence="1">Single-pass membrane protein</topology>
    </subcellularLocation>
</comment>